<dbReference type="EMBL" id="MNPL01013674">
    <property type="protein sequence ID" value="OQR71745.1"/>
    <property type="molecule type" value="Genomic_DNA"/>
</dbReference>
<dbReference type="PANTHER" id="PTHR24356">
    <property type="entry name" value="SERINE/THREONINE-PROTEIN KINASE"/>
    <property type="match status" value="1"/>
</dbReference>
<keyword evidence="3" id="KW-0723">Serine/threonine-protein kinase</keyword>
<accession>A0A1V9XDW4</accession>
<evidence type="ECO:0000256" key="8">
    <source>
        <dbReference type="ARBA" id="ARBA00033099"/>
    </source>
</evidence>
<dbReference type="InterPro" id="IPR011009">
    <property type="entry name" value="Kinase-like_dom_sf"/>
</dbReference>
<dbReference type="Proteomes" id="UP000192247">
    <property type="component" value="Unassembled WGS sequence"/>
</dbReference>
<gene>
    <name evidence="13" type="ORF">BIW11_10809</name>
</gene>
<organism evidence="13 14">
    <name type="scientific">Tropilaelaps mercedesae</name>
    <dbReference type="NCBI Taxonomy" id="418985"/>
    <lineage>
        <taxon>Eukaryota</taxon>
        <taxon>Metazoa</taxon>
        <taxon>Ecdysozoa</taxon>
        <taxon>Arthropoda</taxon>
        <taxon>Chelicerata</taxon>
        <taxon>Arachnida</taxon>
        <taxon>Acari</taxon>
        <taxon>Parasitiformes</taxon>
        <taxon>Mesostigmata</taxon>
        <taxon>Gamasina</taxon>
        <taxon>Dermanyssoidea</taxon>
        <taxon>Laelapidae</taxon>
        <taxon>Tropilaelaps</taxon>
    </lineage>
</organism>
<dbReference type="InParanoid" id="A0A1V9XDW4"/>
<dbReference type="GO" id="GO:0005524">
    <property type="term" value="F:ATP binding"/>
    <property type="evidence" value="ECO:0007669"/>
    <property type="project" value="UniProtKB-UniRule"/>
</dbReference>
<dbReference type="PROSITE" id="PS50011">
    <property type="entry name" value="PROTEIN_KINASE_DOM"/>
    <property type="match status" value="1"/>
</dbReference>
<dbReference type="InterPro" id="IPR008271">
    <property type="entry name" value="Ser/Thr_kinase_AS"/>
</dbReference>
<evidence type="ECO:0000313" key="13">
    <source>
        <dbReference type="EMBL" id="OQR71745.1"/>
    </source>
</evidence>
<keyword evidence="4" id="KW-0808">Transferase</keyword>
<keyword evidence="7 11" id="KW-0067">ATP-binding</keyword>
<dbReference type="Gene3D" id="1.10.510.10">
    <property type="entry name" value="Transferase(Phosphotransferase) domain 1"/>
    <property type="match status" value="1"/>
</dbReference>
<dbReference type="GO" id="GO:0035556">
    <property type="term" value="P:intracellular signal transduction"/>
    <property type="evidence" value="ECO:0007669"/>
    <property type="project" value="TreeGrafter"/>
</dbReference>
<dbReference type="SMART" id="SM00220">
    <property type="entry name" value="S_TKc"/>
    <property type="match status" value="1"/>
</dbReference>
<dbReference type="SUPFAM" id="SSF56112">
    <property type="entry name" value="Protein kinase-like (PK-like)"/>
    <property type="match status" value="1"/>
</dbReference>
<dbReference type="STRING" id="418985.A0A1V9XDW4"/>
<comment type="catalytic activity">
    <reaction evidence="10">
        <text>L-seryl-[protein] + ATP = O-phospho-L-seryl-[protein] + ADP + H(+)</text>
        <dbReference type="Rhea" id="RHEA:17989"/>
        <dbReference type="Rhea" id="RHEA-COMP:9863"/>
        <dbReference type="Rhea" id="RHEA-COMP:11604"/>
        <dbReference type="ChEBI" id="CHEBI:15378"/>
        <dbReference type="ChEBI" id="CHEBI:29999"/>
        <dbReference type="ChEBI" id="CHEBI:30616"/>
        <dbReference type="ChEBI" id="CHEBI:83421"/>
        <dbReference type="ChEBI" id="CHEBI:456216"/>
        <dbReference type="EC" id="2.7.11.1"/>
    </reaction>
</comment>
<evidence type="ECO:0000256" key="3">
    <source>
        <dbReference type="ARBA" id="ARBA00022527"/>
    </source>
</evidence>
<dbReference type="InterPro" id="IPR000719">
    <property type="entry name" value="Prot_kinase_dom"/>
</dbReference>
<dbReference type="PROSITE" id="PS00108">
    <property type="entry name" value="PROTEIN_KINASE_ST"/>
    <property type="match status" value="1"/>
</dbReference>
<evidence type="ECO:0000313" key="14">
    <source>
        <dbReference type="Proteomes" id="UP000192247"/>
    </source>
</evidence>
<dbReference type="OrthoDB" id="248923at2759"/>
<sequence length="669" mass="75690">MYDEDRNLTKAAFASVANSAPEKVTVCKQLLRVICRRTKIVSLHNDPLAHFVNEQVHLTTSELLNKLENQLLSHKDIFDDCENLCHLFTLLLADNGPVCVAFSASIHQLTMAVAELSNLLERTARAKVVNWPAIGQTFVTQAKEANALQSHNSFRSYVPSIMDFDVICNIGRGTTSQVFAVVHRPTGHQFAMKITPRAKLTSMGKHQTGSTAAATQEPSTQIITETTQFEPSAIQFIDRVVGSMTHDPTVCRIHAVWVGHPDVDIALLEFVEDDVDCLQVVDYLGYMNTDDAILVIFQALLGIEHMHLRGFIHRDIKPSNFLIDKNGRVRLTDFVNSKVCRGHYPTKKILTSYFKRSAQEFKDHKIAGTLAYTAPEVLQKKSYGRSCDWWSLGASMYKLTTGKVPFRGEDSAKVKERIIGEELRWPKAEDNPHSATPEVKEFVYDLLKKNPIQRLGTKMYSDLKDHQAMIRAASLLRRVQTIKDVGEVRDARTKLFIIAYSEIDRVIIKNLDQTVEAIIQNRAPPDQSYLNFADLQDIPPDKHYRLLTFAHPKFRRFVDRQSGTFQGSDKYLTMITPPDPDLDYTARDDGETLLEATQQETIAQRMSQVQLLNVVLHLQTRLCSFRTLDLKLELAKGEGQVTYPVVMKTRQRGSEEDPTEVIFGASIFQ</sequence>
<feature type="binding site" evidence="11">
    <location>
        <position position="193"/>
    </location>
    <ligand>
        <name>ATP</name>
        <dbReference type="ChEBI" id="CHEBI:30616"/>
    </ligand>
</feature>
<dbReference type="InterPro" id="IPR050236">
    <property type="entry name" value="Ser_Thr_kinase_AGC"/>
</dbReference>
<evidence type="ECO:0000256" key="11">
    <source>
        <dbReference type="PROSITE-ProRule" id="PRU10141"/>
    </source>
</evidence>
<evidence type="ECO:0000256" key="1">
    <source>
        <dbReference type="ARBA" id="ARBA00012513"/>
    </source>
</evidence>
<keyword evidence="6" id="KW-0418">Kinase</keyword>
<keyword evidence="14" id="KW-1185">Reference proteome</keyword>
<dbReference type="GO" id="GO:0004674">
    <property type="term" value="F:protein serine/threonine kinase activity"/>
    <property type="evidence" value="ECO:0007669"/>
    <property type="project" value="UniProtKB-KW"/>
</dbReference>
<comment type="caution">
    <text evidence="13">The sequence shown here is derived from an EMBL/GenBank/DDBJ whole genome shotgun (WGS) entry which is preliminary data.</text>
</comment>
<evidence type="ECO:0000256" key="5">
    <source>
        <dbReference type="ARBA" id="ARBA00022741"/>
    </source>
</evidence>
<dbReference type="AlphaFoldDB" id="A0A1V9XDW4"/>
<dbReference type="EC" id="2.7.11.1" evidence="1"/>
<dbReference type="PANTHER" id="PTHR24356:SF1">
    <property type="entry name" value="SERINE_THREONINE-PROTEIN KINASE GREATWALL"/>
    <property type="match status" value="1"/>
</dbReference>
<keyword evidence="5 11" id="KW-0547">Nucleotide-binding</keyword>
<evidence type="ECO:0000256" key="4">
    <source>
        <dbReference type="ARBA" id="ARBA00022679"/>
    </source>
</evidence>
<protein>
    <recommendedName>
        <fullName evidence="2">Serine/threonine-protein kinase greatwall</fullName>
        <ecNumber evidence="1">2.7.11.1</ecNumber>
    </recommendedName>
    <alternativeName>
        <fullName evidence="8">Microtubule-associated serine/threonine-protein kinase-like</fullName>
    </alternativeName>
</protein>
<evidence type="ECO:0000256" key="6">
    <source>
        <dbReference type="ARBA" id="ARBA00022777"/>
    </source>
</evidence>
<evidence type="ECO:0000256" key="2">
    <source>
        <dbReference type="ARBA" id="ARBA00022148"/>
    </source>
</evidence>
<dbReference type="Pfam" id="PF00069">
    <property type="entry name" value="Pkinase"/>
    <property type="match status" value="1"/>
</dbReference>
<evidence type="ECO:0000256" key="7">
    <source>
        <dbReference type="ARBA" id="ARBA00022840"/>
    </source>
</evidence>
<evidence type="ECO:0000256" key="10">
    <source>
        <dbReference type="ARBA" id="ARBA00048679"/>
    </source>
</evidence>
<dbReference type="InterPro" id="IPR017441">
    <property type="entry name" value="Protein_kinase_ATP_BS"/>
</dbReference>
<reference evidence="13 14" key="1">
    <citation type="journal article" date="2017" name="Gigascience">
        <title>Draft genome of the honey bee ectoparasitic mite, Tropilaelaps mercedesae, is shaped by the parasitic life history.</title>
        <authorList>
            <person name="Dong X."/>
            <person name="Armstrong S.D."/>
            <person name="Xia D."/>
            <person name="Makepeace B.L."/>
            <person name="Darby A.C."/>
            <person name="Kadowaki T."/>
        </authorList>
    </citation>
    <scope>NUCLEOTIDE SEQUENCE [LARGE SCALE GENOMIC DNA]</scope>
    <source>
        <strain evidence="13">Wuxi-XJTLU</strain>
    </source>
</reference>
<feature type="domain" description="Protein kinase" evidence="12">
    <location>
        <begin position="164"/>
        <end position="469"/>
    </location>
</feature>
<name>A0A1V9XDW4_9ACAR</name>
<dbReference type="PROSITE" id="PS00107">
    <property type="entry name" value="PROTEIN_KINASE_ATP"/>
    <property type="match status" value="1"/>
</dbReference>
<proteinExistence type="predicted"/>
<dbReference type="Gene3D" id="3.30.200.20">
    <property type="entry name" value="Phosphorylase Kinase, domain 1"/>
    <property type="match status" value="1"/>
</dbReference>
<dbReference type="GO" id="GO:0005634">
    <property type="term" value="C:nucleus"/>
    <property type="evidence" value="ECO:0007669"/>
    <property type="project" value="TreeGrafter"/>
</dbReference>
<comment type="catalytic activity">
    <reaction evidence="9">
        <text>L-threonyl-[protein] + ATP = O-phospho-L-threonyl-[protein] + ADP + H(+)</text>
        <dbReference type="Rhea" id="RHEA:46608"/>
        <dbReference type="Rhea" id="RHEA-COMP:11060"/>
        <dbReference type="Rhea" id="RHEA-COMP:11605"/>
        <dbReference type="ChEBI" id="CHEBI:15378"/>
        <dbReference type="ChEBI" id="CHEBI:30013"/>
        <dbReference type="ChEBI" id="CHEBI:30616"/>
        <dbReference type="ChEBI" id="CHEBI:61977"/>
        <dbReference type="ChEBI" id="CHEBI:456216"/>
        <dbReference type="EC" id="2.7.11.1"/>
    </reaction>
</comment>
<evidence type="ECO:0000259" key="12">
    <source>
        <dbReference type="PROSITE" id="PS50011"/>
    </source>
</evidence>
<evidence type="ECO:0000256" key="9">
    <source>
        <dbReference type="ARBA" id="ARBA00047899"/>
    </source>
</evidence>